<dbReference type="InterPro" id="IPR010998">
    <property type="entry name" value="Integrase_recombinase_N"/>
</dbReference>
<evidence type="ECO:0000313" key="8">
    <source>
        <dbReference type="EMBL" id="ODS24330.1"/>
    </source>
</evidence>
<evidence type="ECO:0000256" key="2">
    <source>
        <dbReference type="ARBA" id="ARBA00022908"/>
    </source>
</evidence>
<feature type="domain" description="Core-binding (CB)" evidence="7">
    <location>
        <begin position="20"/>
        <end position="111"/>
    </location>
</feature>
<evidence type="ECO:0000259" key="6">
    <source>
        <dbReference type="PROSITE" id="PS51898"/>
    </source>
</evidence>
<dbReference type="InterPro" id="IPR013762">
    <property type="entry name" value="Integrase-like_cat_sf"/>
</dbReference>
<dbReference type="AlphaFoldDB" id="A0A1D2QS28"/>
<evidence type="ECO:0000313" key="9">
    <source>
        <dbReference type="Proteomes" id="UP000242502"/>
    </source>
</evidence>
<comment type="similarity">
    <text evidence="1">Belongs to the 'phage' integrase family.</text>
</comment>
<keyword evidence="2" id="KW-0229">DNA integration</keyword>
<dbReference type="PROSITE" id="PS51900">
    <property type="entry name" value="CB"/>
    <property type="match status" value="1"/>
</dbReference>
<dbReference type="EMBL" id="MDLC01000010">
    <property type="protein sequence ID" value="ODS24330.1"/>
    <property type="molecule type" value="Genomic_DNA"/>
</dbReference>
<dbReference type="GO" id="GO:0015074">
    <property type="term" value="P:DNA integration"/>
    <property type="evidence" value="ECO:0007669"/>
    <property type="project" value="UniProtKB-KW"/>
</dbReference>
<keyword evidence="4" id="KW-0233">DNA recombination</keyword>
<dbReference type="STRING" id="62101.AB835_03965"/>
<feature type="domain" description="Tyr recombinase" evidence="6">
    <location>
        <begin position="132"/>
        <end position="317"/>
    </location>
</feature>
<gene>
    <name evidence="8" type="ORF">AB835_03965</name>
</gene>
<dbReference type="PANTHER" id="PTHR30349">
    <property type="entry name" value="PHAGE INTEGRASE-RELATED"/>
    <property type="match status" value="1"/>
</dbReference>
<dbReference type="GO" id="GO:0006310">
    <property type="term" value="P:DNA recombination"/>
    <property type="evidence" value="ECO:0007669"/>
    <property type="project" value="UniProtKB-KW"/>
</dbReference>
<dbReference type="InterPro" id="IPR002104">
    <property type="entry name" value="Integrase_catalytic"/>
</dbReference>
<dbReference type="InterPro" id="IPR044068">
    <property type="entry name" value="CB"/>
</dbReference>
<dbReference type="NCBIfam" id="NF002331">
    <property type="entry name" value="PRK01287.1"/>
    <property type="match status" value="1"/>
</dbReference>
<accession>A0A1D2QS28</accession>
<comment type="caution">
    <text evidence="8">The sequence shown here is derived from an EMBL/GenBank/DDBJ whole genome shotgun (WGS) entry which is preliminary data.</text>
</comment>
<dbReference type="InterPro" id="IPR050090">
    <property type="entry name" value="Tyrosine_recombinase_XerCD"/>
</dbReference>
<evidence type="ECO:0000256" key="4">
    <source>
        <dbReference type="ARBA" id="ARBA00023172"/>
    </source>
</evidence>
<dbReference type="Gene3D" id="1.10.443.10">
    <property type="entry name" value="Intergrase catalytic core"/>
    <property type="match status" value="1"/>
</dbReference>
<keyword evidence="3 5" id="KW-0238">DNA-binding</keyword>
<dbReference type="SUPFAM" id="SSF56349">
    <property type="entry name" value="DNA breaking-rejoining enzymes"/>
    <property type="match status" value="1"/>
</dbReference>
<dbReference type="PANTHER" id="PTHR30349:SF41">
    <property type="entry name" value="INTEGRASE_RECOMBINASE PROTEIN MJ0367-RELATED"/>
    <property type="match status" value="1"/>
</dbReference>
<evidence type="ECO:0000259" key="7">
    <source>
        <dbReference type="PROSITE" id="PS51900"/>
    </source>
</evidence>
<evidence type="ECO:0000256" key="3">
    <source>
        <dbReference type="ARBA" id="ARBA00023125"/>
    </source>
</evidence>
<dbReference type="Pfam" id="PF13495">
    <property type="entry name" value="Phage_int_SAM_4"/>
    <property type="match status" value="1"/>
</dbReference>
<dbReference type="Gene3D" id="1.10.150.130">
    <property type="match status" value="1"/>
</dbReference>
<sequence length="335" mass="39097">MPRKGEHAPLPPIGDPTDPDNLYAFMLRFLEAQRVKNYAARTIENREVYLRYFIEWCEERGLSRPQDITKPILERYQRYLFHYRKKNGEPLSTRSQHTRIVPVRAYFKWLTRENYILYNPASEIDLPRLEKRLPKHVLTQPEAELILNQPDLTTAFGLRDRAILETLYSTGIRRMEVIHINLYDIDGDRGTLMVRQGKGRKDRMVPIGERALNWIIKYRDDIRPELMMPNDDGTLFLTNLGEAFTRNRMTQLVRDYVKSADIGKEGSCHLFRHTMATLMLENGADIRFIQAMLGHANVSTTQIYTQVSIRQLKEIHTATHPAKASRESPLSDTVE</sequence>
<dbReference type="PROSITE" id="PS51898">
    <property type="entry name" value="TYR_RECOMBINASE"/>
    <property type="match status" value="1"/>
</dbReference>
<evidence type="ECO:0000256" key="5">
    <source>
        <dbReference type="PROSITE-ProRule" id="PRU01248"/>
    </source>
</evidence>
<dbReference type="CDD" id="cd00798">
    <property type="entry name" value="INT_XerDC_C"/>
    <property type="match status" value="1"/>
</dbReference>
<dbReference type="Pfam" id="PF00589">
    <property type="entry name" value="Phage_integrase"/>
    <property type="match status" value="1"/>
</dbReference>
<protein>
    <submittedName>
        <fullName evidence="8">Recombinase XerD</fullName>
    </submittedName>
</protein>
<dbReference type="GO" id="GO:0003677">
    <property type="term" value="F:DNA binding"/>
    <property type="evidence" value="ECO:0007669"/>
    <property type="project" value="UniProtKB-UniRule"/>
</dbReference>
<dbReference type="InterPro" id="IPR011010">
    <property type="entry name" value="DNA_brk_join_enz"/>
</dbReference>
<proteinExistence type="inferred from homology"/>
<reference evidence="8 9" key="1">
    <citation type="journal article" date="2016" name="Appl. Environ. Microbiol.">
        <title>Lack of Overt Genome Reduction in the Bryostatin-Producing Bryozoan Symbiont "Candidatus Endobugula sertula".</title>
        <authorList>
            <person name="Miller I.J."/>
            <person name="Vanee N."/>
            <person name="Fong S.S."/>
            <person name="Lim-Fong G.E."/>
            <person name="Kwan J.C."/>
        </authorList>
    </citation>
    <scope>NUCLEOTIDE SEQUENCE [LARGE SCALE GENOMIC DNA]</scope>
    <source>
        <strain evidence="8">AB1-4</strain>
    </source>
</reference>
<evidence type="ECO:0000256" key="1">
    <source>
        <dbReference type="ARBA" id="ARBA00008857"/>
    </source>
</evidence>
<dbReference type="Proteomes" id="UP000242502">
    <property type="component" value="Unassembled WGS sequence"/>
</dbReference>
<dbReference type="InterPro" id="IPR004107">
    <property type="entry name" value="Integrase_SAM-like_N"/>
</dbReference>
<organism evidence="8 9">
    <name type="scientific">Candidatus Endobugula sertula</name>
    <name type="common">Bugula neritina bacterial symbiont</name>
    <dbReference type="NCBI Taxonomy" id="62101"/>
    <lineage>
        <taxon>Bacteria</taxon>
        <taxon>Pseudomonadati</taxon>
        <taxon>Pseudomonadota</taxon>
        <taxon>Gammaproteobacteria</taxon>
        <taxon>Cellvibrionales</taxon>
        <taxon>Cellvibrionaceae</taxon>
        <taxon>Candidatus Endobugula</taxon>
    </lineage>
</organism>
<name>A0A1D2QS28_9GAMM</name>